<evidence type="ECO:0000256" key="1">
    <source>
        <dbReference type="SAM" id="Phobius"/>
    </source>
</evidence>
<dbReference type="InterPro" id="IPR009293">
    <property type="entry name" value="UPF0478"/>
</dbReference>
<organism evidence="2 3">
    <name type="scientific">Oceanobacillus sojae</name>
    <dbReference type="NCBI Taxonomy" id="582851"/>
    <lineage>
        <taxon>Bacteria</taxon>
        <taxon>Bacillati</taxon>
        <taxon>Bacillota</taxon>
        <taxon>Bacilli</taxon>
        <taxon>Bacillales</taxon>
        <taxon>Bacillaceae</taxon>
        <taxon>Oceanobacillus</taxon>
    </lineage>
</organism>
<dbReference type="OrthoDB" id="2440576at2"/>
<evidence type="ECO:0000313" key="2">
    <source>
        <dbReference type="EMBL" id="GEN88499.1"/>
    </source>
</evidence>
<evidence type="ECO:0000313" key="3">
    <source>
        <dbReference type="Proteomes" id="UP000321558"/>
    </source>
</evidence>
<dbReference type="PANTHER" id="PTHR40070">
    <property type="entry name" value="UPF0478 PROTEIN YTXG"/>
    <property type="match status" value="1"/>
</dbReference>
<sequence length="148" mass="16635">MPIISVGLLLIAIAFAVVCCYIAFTLNRLSYNIRSLGRSVVKMEEEMNHITPEISTSLQEVNHLIDDTHKKLQATDSVFGSLEDVGTSVQSLNEAYKVKRQALDDGKLEEKLNLAMKGITWSEAAIQIYKSYQASKMNKVNQQREEVK</sequence>
<gene>
    <name evidence="2" type="ORF">OSO01_32380</name>
</gene>
<reference evidence="2 3" key="1">
    <citation type="submission" date="2019-07" db="EMBL/GenBank/DDBJ databases">
        <title>Whole genome shotgun sequence of Oceanobacillus sojae NBRC 105379.</title>
        <authorList>
            <person name="Hosoyama A."/>
            <person name="Uohara A."/>
            <person name="Ohji S."/>
            <person name="Ichikawa N."/>
        </authorList>
    </citation>
    <scope>NUCLEOTIDE SEQUENCE [LARGE SCALE GENOMIC DNA]</scope>
    <source>
        <strain evidence="2 3">NBRC 105379</strain>
    </source>
</reference>
<protein>
    <submittedName>
        <fullName evidence="2">General stress protein</fullName>
    </submittedName>
</protein>
<dbReference type="RefSeq" id="WP_147211449.1">
    <property type="nucleotide sequence ID" value="NZ_BJYM01000014.1"/>
</dbReference>
<dbReference type="Proteomes" id="UP000321558">
    <property type="component" value="Unassembled WGS sequence"/>
</dbReference>
<accession>A0A511ZM77</accession>
<feature type="transmembrane region" description="Helical" evidence="1">
    <location>
        <begin position="6"/>
        <end position="26"/>
    </location>
</feature>
<proteinExistence type="predicted"/>
<name>A0A511ZM77_9BACI</name>
<dbReference type="Pfam" id="PF06103">
    <property type="entry name" value="DUF948"/>
    <property type="match status" value="1"/>
</dbReference>
<dbReference type="AlphaFoldDB" id="A0A511ZM77"/>
<keyword evidence="1" id="KW-1133">Transmembrane helix</keyword>
<comment type="caution">
    <text evidence="2">The sequence shown here is derived from an EMBL/GenBank/DDBJ whole genome shotgun (WGS) entry which is preliminary data.</text>
</comment>
<dbReference type="PANTHER" id="PTHR40070:SF1">
    <property type="entry name" value="UPF0478 PROTEIN YTXG"/>
    <property type="match status" value="1"/>
</dbReference>
<dbReference type="EMBL" id="BJYM01000014">
    <property type="protein sequence ID" value="GEN88499.1"/>
    <property type="molecule type" value="Genomic_DNA"/>
</dbReference>
<keyword evidence="3" id="KW-1185">Reference proteome</keyword>
<keyword evidence="1" id="KW-0812">Transmembrane</keyword>
<keyword evidence="1" id="KW-0472">Membrane</keyword>
<dbReference type="STRING" id="582851.GCA_900162665_04541"/>